<dbReference type="RefSeq" id="WP_285623363.1">
    <property type="nucleotide sequence ID" value="NZ_BSTJ01000004.1"/>
</dbReference>
<dbReference type="Proteomes" id="UP001165135">
    <property type="component" value="Unassembled WGS sequence"/>
</dbReference>
<name>A0A9W6RL48_9ACTN</name>
<evidence type="ECO:0000313" key="1">
    <source>
        <dbReference type="EMBL" id="GLY75850.1"/>
    </source>
</evidence>
<dbReference type="Gene3D" id="3.40.50.450">
    <property type="match status" value="1"/>
</dbReference>
<accession>A0A9W6RL48</accession>
<comment type="caution">
    <text evidence="1">The sequence shown here is derived from an EMBL/GenBank/DDBJ whole genome shotgun (WGS) entry which is preliminary data.</text>
</comment>
<evidence type="ECO:0000313" key="2">
    <source>
        <dbReference type="Proteomes" id="UP001165135"/>
    </source>
</evidence>
<gene>
    <name evidence="1" type="ORF">Airi01_041170</name>
</gene>
<sequence>MSDDHLTVQVRQAGALSYQTDLLVLKYAQESHGVDLDAATSLGVTPHRLPREGEHLLVDGTGVGAGAVLFLGVPSLDRFAYREIREFGRRALTVAATERPRVRDVCLTLHGPGYGLDETEAFESELAGIADAVSEGAFPAGLRTVSFVEINARRAERLDALLKDMARIPRPRTGRSGSAVTIAGDDYRRLRSAGYDADTKEHAFVAMPFADSFEDVFHYGIVPPIRGAGLICERVDELSFTGDVVQRLKERIDAARIVVADLTNANPNVYLEVGYAWGRGVPTVLVCHQNTPLPFDVHGQRCLFYRSIRDLEQRLTREIGELLSGPGPI</sequence>
<evidence type="ECO:0008006" key="3">
    <source>
        <dbReference type="Google" id="ProtNLM"/>
    </source>
</evidence>
<proteinExistence type="predicted"/>
<dbReference type="AlphaFoldDB" id="A0A9W6RL48"/>
<reference evidence="1" key="1">
    <citation type="submission" date="2023-03" db="EMBL/GenBank/DDBJ databases">
        <title>Actinoallomurus iriomotensis NBRC 103681.</title>
        <authorList>
            <person name="Ichikawa N."/>
            <person name="Sato H."/>
            <person name="Tonouchi N."/>
        </authorList>
    </citation>
    <scope>NUCLEOTIDE SEQUENCE</scope>
    <source>
        <strain evidence="1">NBRC 103681</strain>
    </source>
</reference>
<organism evidence="1 2">
    <name type="scientific">Actinoallomurus iriomotensis</name>
    <dbReference type="NCBI Taxonomy" id="478107"/>
    <lineage>
        <taxon>Bacteria</taxon>
        <taxon>Bacillati</taxon>
        <taxon>Actinomycetota</taxon>
        <taxon>Actinomycetes</taxon>
        <taxon>Streptosporangiales</taxon>
        <taxon>Thermomonosporaceae</taxon>
        <taxon>Actinoallomurus</taxon>
    </lineage>
</organism>
<dbReference type="EMBL" id="BSTJ01000004">
    <property type="protein sequence ID" value="GLY75850.1"/>
    <property type="molecule type" value="Genomic_DNA"/>
</dbReference>
<protein>
    <recommendedName>
        <fullName evidence="3">Nucleoside 2-deoxyribosyltransferase</fullName>
    </recommendedName>
</protein>